<sequence length="71" mass="7769">MEGKLRPSQHYRLMLLARGPRRYGEGDQEIPRLMKMGLVEPAGVMAADGSMEWAITDAGRMALQDHADGGA</sequence>
<comment type="caution">
    <text evidence="1">The sequence shown here is derived from an EMBL/GenBank/DDBJ whole genome shotgun (WGS) entry which is preliminary data.</text>
</comment>
<dbReference type="RefSeq" id="WP_238272394.1">
    <property type="nucleotide sequence ID" value="NZ_BPQG01000043.1"/>
</dbReference>
<name>A0ABQ4QI15_9HYPH</name>
<accession>A0ABQ4QI15</accession>
<dbReference type="EMBL" id="BPQG01000043">
    <property type="protein sequence ID" value="GJD44913.1"/>
    <property type="molecule type" value="Genomic_DNA"/>
</dbReference>
<dbReference type="Proteomes" id="UP001055117">
    <property type="component" value="Unassembled WGS sequence"/>
</dbReference>
<keyword evidence="2" id="KW-1185">Reference proteome</keyword>
<organism evidence="1 2">
    <name type="scientific">Methylobacterium cerastii</name>
    <dbReference type="NCBI Taxonomy" id="932741"/>
    <lineage>
        <taxon>Bacteria</taxon>
        <taxon>Pseudomonadati</taxon>
        <taxon>Pseudomonadota</taxon>
        <taxon>Alphaproteobacteria</taxon>
        <taxon>Hyphomicrobiales</taxon>
        <taxon>Methylobacteriaceae</taxon>
        <taxon>Methylobacterium</taxon>
    </lineage>
</organism>
<evidence type="ECO:0000313" key="2">
    <source>
        <dbReference type="Proteomes" id="UP001055117"/>
    </source>
</evidence>
<proteinExistence type="predicted"/>
<gene>
    <name evidence="1" type="ORF">AFCDBAGC_2782</name>
</gene>
<protein>
    <submittedName>
        <fullName evidence="1">Uncharacterized protein</fullName>
    </submittedName>
</protein>
<evidence type="ECO:0000313" key="1">
    <source>
        <dbReference type="EMBL" id="GJD44913.1"/>
    </source>
</evidence>
<reference evidence="1 2" key="1">
    <citation type="journal article" date="2021" name="Front. Microbiol.">
        <title>Comprehensive Comparative Genomics and Phenotyping of Methylobacterium Species.</title>
        <authorList>
            <person name="Alessa O."/>
            <person name="Ogura Y."/>
            <person name="Fujitani Y."/>
            <person name="Takami H."/>
            <person name="Hayashi T."/>
            <person name="Sahin N."/>
            <person name="Tani A."/>
        </authorList>
    </citation>
    <scope>NUCLEOTIDE SEQUENCE [LARGE SCALE GENOMIC DNA]</scope>
    <source>
        <strain evidence="1 2">DSM 23679</strain>
    </source>
</reference>